<feature type="domain" description="Zn(2)-C6 fungal-type" evidence="7">
    <location>
        <begin position="42"/>
        <end position="71"/>
    </location>
</feature>
<feature type="compositionally biased region" description="Low complexity" evidence="6">
    <location>
        <begin position="21"/>
        <end position="31"/>
    </location>
</feature>
<dbReference type="PANTHER" id="PTHR47540">
    <property type="entry name" value="THIAMINE REPRESSIBLE GENES REGULATORY PROTEIN THI5"/>
    <property type="match status" value="1"/>
</dbReference>
<dbReference type="PROSITE" id="PS00463">
    <property type="entry name" value="ZN2_CY6_FUNGAL_1"/>
    <property type="match status" value="1"/>
</dbReference>
<dbReference type="CDD" id="cd00067">
    <property type="entry name" value="GAL4"/>
    <property type="match status" value="1"/>
</dbReference>
<dbReference type="EMBL" id="JAVRRG010000014">
    <property type="protein sequence ID" value="KAK5098562.1"/>
    <property type="molecule type" value="Genomic_DNA"/>
</dbReference>
<dbReference type="InterPro" id="IPR051711">
    <property type="entry name" value="Stress_Response_Reg"/>
</dbReference>
<feature type="compositionally biased region" description="Polar residues" evidence="6">
    <location>
        <begin position="403"/>
        <end position="424"/>
    </location>
</feature>
<keyword evidence="4" id="KW-0804">Transcription</keyword>
<feature type="compositionally biased region" description="Polar residues" evidence="6">
    <location>
        <begin position="210"/>
        <end position="220"/>
    </location>
</feature>
<keyword evidence="2" id="KW-0805">Transcription regulation</keyword>
<gene>
    <name evidence="8" type="ORF">LTR24_001882</name>
</gene>
<feature type="region of interest" description="Disordered" evidence="6">
    <location>
        <begin position="184"/>
        <end position="251"/>
    </location>
</feature>
<evidence type="ECO:0000313" key="9">
    <source>
        <dbReference type="Proteomes" id="UP001345013"/>
    </source>
</evidence>
<accession>A0ABR0KK38</accession>
<evidence type="ECO:0000256" key="4">
    <source>
        <dbReference type="ARBA" id="ARBA00023163"/>
    </source>
</evidence>
<evidence type="ECO:0000256" key="5">
    <source>
        <dbReference type="ARBA" id="ARBA00023242"/>
    </source>
</evidence>
<proteinExistence type="predicted"/>
<evidence type="ECO:0000313" key="8">
    <source>
        <dbReference type="EMBL" id="KAK5098562.1"/>
    </source>
</evidence>
<comment type="caution">
    <text evidence="8">The sequence shown here is derived from an EMBL/GenBank/DDBJ whole genome shotgun (WGS) entry which is preliminary data.</text>
</comment>
<evidence type="ECO:0000256" key="6">
    <source>
        <dbReference type="SAM" id="MobiDB-lite"/>
    </source>
</evidence>
<sequence>MDSPLDYEPQELPDIATQKRSTSVASSSETQSGRRGLRTGNACDQCKRRKTKCSGRSPCDACQKAAYSCRFDDGRILKAHRVKAPTDDNQVQPLLNAVLNSIKYNETPVFDGLLHSLRNGATSTEVADHLRHNLDALQSRGIIPDEPIDQSYLLNLASKVTNDNVDISLRPGLTTEDREYSFIFEDPKQGKEPISQRGESRPSPQAPPYLQQSTLRTPNFNFERAGEPQTSTGANVDGYPSTTTYQASDPAPPHVLAHTSSAYMHNQRPSEVGRHSALQDLNLDYFPISSDGQLHGLSDLQTGQYTQSHIQDNAYAFHTMDEDPSMTSWPWPHTVPATARQEGTNAHADGSFDHMRPLTLPQQQRQQMQTHIPTPAFLPQYHHHNIQQLHQQYPNPGPASRRPMQQTNTIRQGSSTPVANNSVPQEELDSAE</sequence>
<dbReference type="Proteomes" id="UP001345013">
    <property type="component" value="Unassembled WGS sequence"/>
</dbReference>
<feature type="region of interest" description="Disordered" evidence="6">
    <location>
        <begin position="390"/>
        <end position="432"/>
    </location>
</feature>
<dbReference type="InterPro" id="IPR001138">
    <property type="entry name" value="Zn2Cys6_DnaBD"/>
</dbReference>
<dbReference type="Gene3D" id="4.10.240.10">
    <property type="entry name" value="Zn(2)-C6 fungal-type DNA-binding domain"/>
    <property type="match status" value="1"/>
</dbReference>
<dbReference type="PROSITE" id="PS50048">
    <property type="entry name" value="ZN2_CY6_FUNGAL_2"/>
    <property type="match status" value="1"/>
</dbReference>
<dbReference type="InterPro" id="IPR036864">
    <property type="entry name" value="Zn2-C6_fun-type_DNA-bd_sf"/>
</dbReference>
<dbReference type="PANTHER" id="PTHR47540:SF2">
    <property type="entry name" value="ZN(II)2CYS6 TRANSCRIPTION FACTOR (EUROFUNG)"/>
    <property type="match status" value="1"/>
</dbReference>
<feature type="compositionally biased region" description="Polar residues" evidence="6">
    <location>
        <begin position="228"/>
        <end position="247"/>
    </location>
</feature>
<comment type="subcellular location">
    <subcellularLocation>
        <location evidence="1">Nucleus</location>
    </subcellularLocation>
</comment>
<organism evidence="8 9">
    <name type="scientific">Lithohypha guttulata</name>
    <dbReference type="NCBI Taxonomy" id="1690604"/>
    <lineage>
        <taxon>Eukaryota</taxon>
        <taxon>Fungi</taxon>
        <taxon>Dikarya</taxon>
        <taxon>Ascomycota</taxon>
        <taxon>Pezizomycotina</taxon>
        <taxon>Eurotiomycetes</taxon>
        <taxon>Chaetothyriomycetidae</taxon>
        <taxon>Chaetothyriales</taxon>
        <taxon>Trichomeriaceae</taxon>
        <taxon>Lithohypha</taxon>
    </lineage>
</organism>
<dbReference type="Pfam" id="PF00172">
    <property type="entry name" value="Zn_clus"/>
    <property type="match status" value="1"/>
</dbReference>
<protein>
    <recommendedName>
        <fullName evidence="7">Zn(2)-C6 fungal-type domain-containing protein</fullName>
    </recommendedName>
</protein>
<feature type="region of interest" description="Disordered" evidence="6">
    <location>
        <begin position="1"/>
        <end position="40"/>
    </location>
</feature>
<dbReference type="SMART" id="SM00066">
    <property type="entry name" value="GAL4"/>
    <property type="match status" value="1"/>
</dbReference>
<dbReference type="SUPFAM" id="SSF57701">
    <property type="entry name" value="Zn2/Cys6 DNA-binding domain"/>
    <property type="match status" value="1"/>
</dbReference>
<reference evidence="8 9" key="1">
    <citation type="submission" date="2023-08" db="EMBL/GenBank/DDBJ databases">
        <title>Black Yeasts Isolated from many extreme environments.</title>
        <authorList>
            <person name="Coleine C."/>
            <person name="Stajich J.E."/>
            <person name="Selbmann L."/>
        </authorList>
    </citation>
    <scope>NUCLEOTIDE SEQUENCE [LARGE SCALE GENOMIC DNA]</scope>
    <source>
        <strain evidence="8 9">CCFEE 5885</strain>
    </source>
</reference>
<name>A0ABR0KK38_9EURO</name>
<keyword evidence="3" id="KW-0238">DNA-binding</keyword>
<evidence type="ECO:0000256" key="1">
    <source>
        <dbReference type="ARBA" id="ARBA00004123"/>
    </source>
</evidence>
<evidence type="ECO:0000259" key="7">
    <source>
        <dbReference type="PROSITE" id="PS50048"/>
    </source>
</evidence>
<keyword evidence="9" id="KW-1185">Reference proteome</keyword>
<evidence type="ECO:0000256" key="3">
    <source>
        <dbReference type="ARBA" id="ARBA00023125"/>
    </source>
</evidence>
<evidence type="ECO:0000256" key="2">
    <source>
        <dbReference type="ARBA" id="ARBA00023015"/>
    </source>
</evidence>
<keyword evidence="5" id="KW-0539">Nucleus</keyword>